<protein>
    <submittedName>
        <fullName evidence="5">MarR family transcriptional regulator</fullName>
    </submittedName>
</protein>
<evidence type="ECO:0000256" key="1">
    <source>
        <dbReference type="ARBA" id="ARBA00023015"/>
    </source>
</evidence>
<dbReference type="InterPro" id="IPR000835">
    <property type="entry name" value="HTH_MarR-typ"/>
</dbReference>
<comment type="caution">
    <text evidence="5">The sequence shown here is derived from an EMBL/GenBank/DDBJ whole genome shotgun (WGS) entry which is preliminary data.</text>
</comment>
<reference evidence="5 6" key="1">
    <citation type="journal article" date="2002" name="Int. J. Syst. Evol. Microbiol.">
        <title>Sphingopyxis witflariensis sp. nov., isolated from activated sludge.</title>
        <authorList>
            <person name="Kampfer P."/>
            <person name="Witzenberger R."/>
            <person name="Denner E.B."/>
            <person name="Busse H.J."/>
            <person name="Neef A."/>
        </authorList>
    </citation>
    <scope>NUCLEOTIDE SEQUENCE [LARGE SCALE GENOMIC DNA]</scope>
    <source>
        <strain evidence="5 6">DSM 14551</strain>
    </source>
</reference>
<dbReference type="GO" id="GO:0003700">
    <property type="term" value="F:DNA-binding transcription factor activity"/>
    <property type="evidence" value="ECO:0007669"/>
    <property type="project" value="InterPro"/>
</dbReference>
<evidence type="ECO:0000256" key="3">
    <source>
        <dbReference type="ARBA" id="ARBA00023163"/>
    </source>
</evidence>
<evidence type="ECO:0000313" key="5">
    <source>
        <dbReference type="EMBL" id="OWQ97753.1"/>
    </source>
</evidence>
<dbReference type="RefSeq" id="WP_088472369.1">
    <property type="nucleotide sequence ID" value="NZ_NISJ01000004.1"/>
</dbReference>
<evidence type="ECO:0000256" key="2">
    <source>
        <dbReference type="ARBA" id="ARBA00023125"/>
    </source>
</evidence>
<dbReference type="OrthoDB" id="511972at2"/>
<dbReference type="AlphaFoldDB" id="A0A246JXE2"/>
<dbReference type="InterPro" id="IPR036390">
    <property type="entry name" value="WH_DNA-bd_sf"/>
</dbReference>
<dbReference type="PANTHER" id="PTHR42756:SF1">
    <property type="entry name" value="TRANSCRIPTIONAL REPRESSOR OF EMRAB OPERON"/>
    <property type="match status" value="1"/>
</dbReference>
<accession>A0A246JXE2</accession>
<dbReference type="InterPro" id="IPR036388">
    <property type="entry name" value="WH-like_DNA-bd_sf"/>
</dbReference>
<proteinExistence type="predicted"/>
<dbReference type="SMART" id="SM00347">
    <property type="entry name" value="HTH_MARR"/>
    <property type="match status" value="1"/>
</dbReference>
<keyword evidence="3" id="KW-0804">Transcription</keyword>
<dbReference type="Pfam" id="PF01047">
    <property type="entry name" value="MarR"/>
    <property type="match status" value="1"/>
</dbReference>
<evidence type="ECO:0000259" key="4">
    <source>
        <dbReference type="PROSITE" id="PS50995"/>
    </source>
</evidence>
<keyword evidence="2" id="KW-0238">DNA-binding</keyword>
<name>A0A246JXE2_9SPHN</name>
<organism evidence="5 6">
    <name type="scientific">Sphingopyxis witflariensis</name>
    <dbReference type="NCBI Taxonomy" id="173675"/>
    <lineage>
        <taxon>Bacteria</taxon>
        <taxon>Pseudomonadati</taxon>
        <taxon>Pseudomonadota</taxon>
        <taxon>Alphaproteobacteria</taxon>
        <taxon>Sphingomonadales</taxon>
        <taxon>Sphingomonadaceae</taxon>
        <taxon>Sphingopyxis</taxon>
    </lineage>
</organism>
<dbReference type="PROSITE" id="PS50995">
    <property type="entry name" value="HTH_MARR_2"/>
    <property type="match status" value="1"/>
</dbReference>
<dbReference type="GO" id="GO:0003677">
    <property type="term" value="F:DNA binding"/>
    <property type="evidence" value="ECO:0007669"/>
    <property type="project" value="UniProtKB-KW"/>
</dbReference>
<dbReference type="PANTHER" id="PTHR42756">
    <property type="entry name" value="TRANSCRIPTIONAL REGULATOR, MARR"/>
    <property type="match status" value="1"/>
</dbReference>
<dbReference type="EMBL" id="NISJ01000004">
    <property type="protein sequence ID" value="OWQ97753.1"/>
    <property type="molecule type" value="Genomic_DNA"/>
</dbReference>
<dbReference type="SUPFAM" id="SSF46785">
    <property type="entry name" value="Winged helix' DNA-binding domain"/>
    <property type="match status" value="1"/>
</dbReference>
<feature type="domain" description="HTH marR-type" evidence="4">
    <location>
        <begin position="10"/>
        <end position="142"/>
    </location>
</feature>
<keyword evidence="6" id="KW-1185">Reference proteome</keyword>
<keyword evidence="1" id="KW-0805">Transcription regulation</keyword>
<dbReference type="Proteomes" id="UP000197097">
    <property type="component" value="Unassembled WGS sequence"/>
</dbReference>
<sequence>MKPSKSESGQHSFGFAIRRAHRAFDRALQRRLAPHGIATGYWYYLRALWDEDGLTQKQLSDRTGVAENTTAAMIAAMMKDGLVTRTRAADDKRKWRIALTPHAVALRADLFPYVAEVNGRAAVGVSAKERALFLDVIERMTLNLAQDEAGD</sequence>
<evidence type="ECO:0000313" key="6">
    <source>
        <dbReference type="Proteomes" id="UP000197097"/>
    </source>
</evidence>
<dbReference type="Gene3D" id="1.10.10.10">
    <property type="entry name" value="Winged helix-like DNA-binding domain superfamily/Winged helix DNA-binding domain"/>
    <property type="match status" value="1"/>
</dbReference>
<gene>
    <name evidence="5" type="ORF">CDQ91_08835</name>
</gene>